<accession>A0ACC6RRA7</accession>
<evidence type="ECO:0000313" key="2">
    <source>
        <dbReference type="Proteomes" id="UP001392318"/>
    </source>
</evidence>
<name>A0ACC6RRA7_9BURK</name>
<evidence type="ECO:0000313" key="1">
    <source>
        <dbReference type="EMBL" id="MEM5404053.1"/>
    </source>
</evidence>
<sequence length="329" mass="36467">MKLHQLRVLLALAQHGSMHEASRSLHISQPALSKAVAELERELGVTLMSRSVRGVSLTNYGRALAKRASVVEQELRHALEDIEGMRGHAEAQLNIGFSAVASSGPLPESIAAFRARFPGVAVHAYEMRPQQILEGLREGRLDLALISTNSGPGTSAFQWEPLFSVGMVLATRPGHPLAHTTRLRDLLEADWLTLDPLDDPGCPLASLMRLNRLEMPKRIVHSVSNLLGLQLATCTDVISMWSDFVFYGMSGPLVLRREALHRLPIRDELPDFHVFMVYRSTDLMTQVCTEFSKEVRHRCRTMVSPRAAALATARTRKTTGAAVKSRVER</sequence>
<organism evidence="1 2">
    <name type="scientific">Paraburkholderia unamae</name>
    <dbReference type="NCBI Taxonomy" id="219649"/>
    <lineage>
        <taxon>Bacteria</taxon>
        <taxon>Pseudomonadati</taxon>
        <taxon>Pseudomonadota</taxon>
        <taxon>Betaproteobacteria</taxon>
        <taxon>Burkholderiales</taxon>
        <taxon>Burkholderiaceae</taxon>
        <taxon>Paraburkholderia</taxon>
    </lineage>
</organism>
<gene>
    <name evidence="1" type="ORF">VSR83_29160</name>
</gene>
<protein>
    <submittedName>
        <fullName evidence="1">LysR substrate-binding domain-containing protein</fullName>
    </submittedName>
</protein>
<reference evidence="1" key="1">
    <citation type="submission" date="2024-01" db="EMBL/GenBank/DDBJ databases">
        <title>The diversity of rhizobia nodulating Mimosa spp. in eleven states of Brazil covering several biomes is determined by host plant, location, and edaphic factors.</title>
        <authorList>
            <person name="Rouws L."/>
            <person name="Barauna A."/>
            <person name="Beukes C."/>
            <person name="De Faria S.M."/>
            <person name="Gross E."/>
            <person name="Dos Reis Junior F.B."/>
            <person name="Simon M."/>
            <person name="Maluk M."/>
            <person name="Odee D.W."/>
            <person name="Kenicer G."/>
            <person name="Young J.P.W."/>
            <person name="Reis V.M."/>
            <person name="Zilli J."/>
            <person name="James E.K."/>
        </authorList>
    </citation>
    <scope>NUCLEOTIDE SEQUENCE</scope>
    <source>
        <strain evidence="1">JPY452</strain>
    </source>
</reference>
<proteinExistence type="predicted"/>
<comment type="caution">
    <text evidence="1">The sequence shown here is derived from an EMBL/GenBank/DDBJ whole genome shotgun (WGS) entry which is preliminary data.</text>
</comment>
<keyword evidence="2" id="KW-1185">Reference proteome</keyword>
<dbReference type="Proteomes" id="UP001392318">
    <property type="component" value="Unassembled WGS sequence"/>
</dbReference>
<dbReference type="EMBL" id="JAYMRU010000026">
    <property type="protein sequence ID" value="MEM5404053.1"/>
    <property type="molecule type" value="Genomic_DNA"/>
</dbReference>